<dbReference type="Proteomes" id="UP001195483">
    <property type="component" value="Unassembled WGS sequence"/>
</dbReference>
<organism evidence="2 3">
    <name type="scientific">Potamilus streckersoni</name>
    <dbReference type="NCBI Taxonomy" id="2493646"/>
    <lineage>
        <taxon>Eukaryota</taxon>
        <taxon>Metazoa</taxon>
        <taxon>Spiralia</taxon>
        <taxon>Lophotrochozoa</taxon>
        <taxon>Mollusca</taxon>
        <taxon>Bivalvia</taxon>
        <taxon>Autobranchia</taxon>
        <taxon>Heteroconchia</taxon>
        <taxon>Palaeoheterodonta</taxon>
        <taxon>Unionida</taxon>
        <taxon>Unionoidea</taxon>
        <taxon>Unionidae</taxon>
        <taxon>Ambleminae</taxon>
        <taxon>Lampsilini</taxon>
        <taxon>Potamilus</taxon>
    </lineage>
</organism>
<feature type="coiled-coil region" evidence="1">
    <location>
        <begin position="122"/>
        <end position="156"/>
    </location>
</feature>
<reference evidence="2" key="1">
    <citation type="journal article" date="2021" name="Genome Biol. Evol.">
        <title>A High-Quality Reference Genome for a Parasitic Bivalve with Doubly Uniparental Inheritance (Bivalvia: Unionida).</title>
        <authorList>
            <person name="Smith C.H."/>
        </authorList>
    </citation>
    <scope>NUCLEOTIDE SEQUENCE</scope>
    <source>
        <strain evidence="2">CHS0354</strain>
    </source>
</reference>
<reference evidence="2" key="2">
    <citation type="journal article" date="2021" name="Genome Biol. Evol.">
        <title>Developing a high-quality reference genome for a parasitic bivalve with doubly uniparental inheritance (Bivalvia: Unionida).</title>
        <authorList>
            <person name="Smith C.H."/>
        </authorList>
    </citation>
    <scope>NUCLEOTIDE SEQUENCE</scope>
    <source>
        <strain evidence="2">CHS0354</strain>
        <tissue evidence="2">Mantle</tissue>
    </source>
</reference>
<reference evidence="2" key="3">
    <citation type="submission" date="2023-05" db="EMBL/GenBank/DDBJ databases">
        <authorList>
            <person name="Smith C.H."/>
        </authorList>
    </citation>
    <scope>NUCLEOTIDE SEQUENCE</scope>
    <source>
        <strain evidence="2">CHS0354</strain>
        <tissue evidence="2">Mantle</tissue>
    </source>
</reference>
<keyword evidence="3" id="KW-1185">Reference proteome</keyword>
<sequence>MAESTDPVTATKTPKELIKRFYSQQEKRVETYDLFEEGFRTYLDSAPNYDFPLYRQLVNAVTNTFQSISREIICIKTELNDSHNMKELASLVDKVQDKEKSKLELTVNLQLSEKDVKDNEGVESYVDKVRELKERMKGLQEEISEVLEEIKYESEDLYEDDRVER</sequence>
<dbReference type="AlphaFoldDB" id="A0AAE0RPU2"/>
<dbReference type="PANTHER" id="PTHR28309:SF1">
    <property type="entry name" value="REQUIRED FOR EXCISION 1-B DOMAIN-CONTAINING PROTEIN"/>
    <property type="match status" value="1"/>
</dbReference>
<comment type="caution">
    <text evidence="2">The sequence shown here is derived from an EMBL/GenBank/DDBJ whole genome shotgun (WGS) entry which is preliminary data.</text>
</comment>
<evidence type="ECO:0000313" key="3">
    <source>
        <dbReference type="Proteomes" id="UP001195483"/>
    </source>
</evidence>
<dbReference type="InterPro" id="IPR039491">
    <property type="entry name" value="REX1-B"/>
</dbReference>
<protein>
    <submittedName>
        <fullName evidence="2">Uncharacterized protein</fullName>
    </submittedName>
</protein>
<evidence type="ECO:0000313" key="2">
    <source>
        <dbReference type="EMBL" id="KAK3577508.1"/>
    </source>
</evidence>
<dbReference type="EMBL" id="JAEAOA010001578">
    <property type="protein sequence ID" value="KAK3577508.1"/>
    <property type="molecule type" value="Genomic_DNA"/>
</dbReference>
<dbReference type="PANTHER" id="PTHR28309">
    <property type="entry name" value="REQUIRED FOR EXCISION 1-B DOMAIN-CONTAINING PROTEIN"/>
    <property type="match status" value="1"/>
</dbReference>
<name>A0AAE0RPU2_9BIVA</name>
<evidence type="ECO:0000256" key="1">
    <source>
        <dbReference type="SAM" id="Coils"/>
    </source>
</evidence>
<dbReference type="Pfam" id="PF14966">
    <property type="entry name" value="DNA_repr_REX1B"/>
    <property type="match status" value="1"/>
</dbReference>
<keyword evidence="1" id="KW-0175">Coiled coil</keyword>
<accession>A0AAE0RPU2</accession>
<proteinExistence type="predicted"/>
<gene>
    <name evidence="2" type="ORF">CHS0354_026463</name>
</gene>